<proteinExistence type="predicted"/>
<keyword evidence="1" id="KW-0472">Membrane</keyword>
<sequence length="76" mass="8685">MSKNLRPCVDCEKMLSVTAQNCSQCGSVDPFGSKRLNDKIHLIFMLFIALTLLIIGGLWHFDIFNPLEFLKSIFQH</sequence>
<evidence type="ECO:0000313" key="3">
    <source>
        <dbReference type="EMBL" id="QHS49729.1"/>
    </source>
</evidence>
<dbReference type="Proteomes" id="UP000464389">
    <property type="component" value="Chromosome"/>
</dbReference>
<accession>A0A6P1V6T3</accession>
<evidence type="ECO:0000313" key="4">
    <source>
        <dbReference type="Proteomes" id="UP000464389"/>
    </source>
</evidence>
<dbReference type="AlphaFoldDB" id="A0A6P1V6T3"/>
<keyword evidence="3" id="KW-0614">Plasmid</keyword>
<dbReference type="Proteomes" id="UP000464389">
    <property type="component" value="Plasmid unnamed1"/>
</dbReference>
<evidence type="ECO:0008006" key="5">
    <source>
        <dbReference type="Google" id="ProtNLM"/>
    </source>
</evidence>
<keyword evidence="1" id="KW-0812">Transmembrane</keyword>
<dbReference type="RefSeq" id="WP_162122470.1">
    <property type="nucleotide sequence ID" value="NZ_CP048108.1"/>
</dbReference>
<evidence type="ECO:0000313" key="2">
    <source>
        <dbReference type="EMBL" id="QHS48786.1"/>
    </source>
</evidence>
<name>A0A6P1V6T3_9ENTR</name>
<protein>
    <recommendedName>
        <fullName evidence="5">DUF2116 family Zn-ribbon domain-containing protein</fullName>
    </recommendedName>
</protein>
<gene>
    <name evidence="2" type="ORF">GW952_25785</name>
    <name evidence="3" type="ORF">GW952_29270</name>
</gene>
<geneLocation type="plasmid" evidence="3">
    <name>unnamed1</name>
</geneLocation>
<dbReference type="EMBL" id="CP048109">
    <property type="protein sequence ID" value="QHS49729.1"/>
    <property type="molecule type" value="Genomic_DNA"/>
</dbReference>
<keyword evidence="1" id="KW-1133">Transmembrane helix</keyword>
<organism evidence="2 4">
    <name type="scientific">Klebsiella michiganensis</name>
    <dbReference type="NCBI Taxonomy" id="1134687"/>
    <lineage>
        <taxon>Bacteria</taxon>
        <taxon>Pseudomonadati</taxon>
        <taxon>Pseudomonadota</taxon>
        <taxon>Gammaproteobacteria</taxon>
        <taxon>Enterobacterales</taxon>
        <taxon>Enterobacteriaceae</taxon>
        <taxon>Klebsiella/Raoultella group</taxon>
        <taxon>Klebsiella</taxon>
    </lineage>
</organism>
<feature type="transmembrane region" description="Helical" evidence="1">
    <location>
        <begin position="42"/>
        <end position="61"/>
    </location>
</feature>
<reference evidence="2 4" key="1">
    <citation type="submission" date="2020-01" db="EMBL/GenBank/DDBJ databases">
        <title>Bactrocera dorsalis gut bacteria genome.</title>
        <authorList>
            <person name="Zhang H."/>
            <person name="Cai Z."/>
        </authorList>
    </citation>
    <scope>NUCLEOTIDE SEQUENCE [LARGE SCALE GENOMIC DNA]</scope>
    <source>
        <strain evidence="2 4">BD177</strain>
        <plasmid evidence="3 4">unnamed1</plasmid>
    </source>
</reference>
<evidence type="ECO:0000256" key="1">
    <source>
        <dbReference type="SAM" id="Phobius"/>
    </source>
</evidence>
<dbReference type="EMBL" id="CP048108">
    <property type="protein sequence ID" value="QHS48786.1"/>
    <property type="molecule type" value="Genomic_DNA"/>
</dbReference>